<dbReference type="RefSeq" id="WP_155455892.1">
    <property type="nucleotide sequence ID" value="NZ_WNKX01000017.1"/>
</dbReference>
<evidence type="ECO:0000313" key="2">
    <source>
        <dbReference type="EMBL" id="MTW12967.1"/>
    </source>
</evidence>
<dbReference type="OrthoDB" id="8777500at2"/>
<dbReference type="AlphaFoldDB" id="A0A6L6QM20"/>
<proteinExistence type="predicted"/>
<sequence>MNEKEQLSAIVQRMEVKLAQGHQDDWVRLLHRARTLSAFDCSAAKGEILHYFGGAGSISDLKIDEEFSDLRTQLYTLCYGKRTKH</sequence>
<reference evidence="2 3" key="1">
    <citation type="submission" date="2019-11" db="EMBL/GenBank/DDBJ databases">
        <title>Type strains purchased from KCTC, JCM and DSMZ.</title>
        <authorList>
            <person name="Lu H."/>
        </authorList>
    </citation>
    <scope>NUCLEOTIDE SEQUENCE [LARGE SCALE GENOMIC DNA]</scope>
    <source>
        <strain evidence="2 3">JCM 31587</strain>
    </source>
</reference>
<name>A0A6L6QM20_9BURK</name>
<protein>
    <recommendedName>
        <fullName evidence="1">DUF6966 domain-containing protein</fullName>
    </recommendedName>
</protein>
<dbReference type="EMBL" id="WNKX01000017">
    <property type="protein sequence ID" value="MTW12967.1"/>
    <property type="molecule type" value="Genomic_DNA"/>
</dbReference>
<keyword evidence="3" id="KW-1185">Reference proteome</keyword>
<evidence type="ECO:0000259" key="1">
    <source>
        <dbReference type="Pfam" id="PF22294"/>
    </source>
</evidence>
<accession>A0A6L6QM20</accession>
<feature type="domain" description="DUF6966" evidence="1">
    <location>
        <begin position="20"/>
        <end position="64"/>
    </location>
</feature>
<evidence type="ECO:0000313" key="3">
    <source>
        <dbReference type="Proteomes" id="UP000472320"/>
    </source>
</evidence>
<gene>
    <name evidence="2" type="ORF">GM658_20375</name>
</gene>
<organism evidence="2 3">
    <name type="scientific">Massilia eburnea</name>
    <dbReference type="NCBI Taxonomy" id="1776165"/>
    <lineage>
        <taxon>Bacteria</taxon>
        <taxon>Pseudomonadati</taxon>
        <taxon>Pseudomonadota</taxon>
        <taxon>Betaproteobacteria</taxon>
        <taxon>Burkholderiales</taxon>
        <taxon>Oxalobacteraceae</taxon>
        <taxon>Telluria group</taxon>
        <taxon>Massilia</taxon>
    </lineage>
</organism>
<dbReference type="Pfam" id="PF22294">
    <property type="entry name" value="DUF6966"/>
    <property type="match status" value="1"/>
</dbReference>
<dbReference type="InterPro" id="IPR054239">
    <property type="entry name" value="DUF6966"/>
</dbReference>
<comment type="caution">
    <text evidence="2">The sequence shown here is derived from an EMBL/GenBank/DDBJ whole genome shotgun (WGS) entry which is preliminary data.</text>
</comment>
<dbReference type="Proteomes" id="UP000472320">
    <property type="component" value="Unassembled WGS sequence"/>
</dbReference>